<evidence type="ECO:0000256" key="4">
    <source>
        <dbReference type="ARBA" id="ARBA00023163"/>
    </source>
</evidence>
<sequence length="336" mass="37211">MEEDLILYGCKLAKEMEQNLPMLANQPEALLASCEEIITIFNNVKERLIVSQGNMMSFHGRGGAGIQEWLRTASGSLTPATSATTSVAREPMDLLSAQAMLRDPSNFHDGAKMKGLLEQQQSSSGLDFMLGGERDISRVGAIDEVHPKTNAPDFIKTSPPRHQRRRKEEGGKYVTTVAAPQMGNLDIPPEDGFTWRKYGQKEILGSKYPRSYYRCTHQKFYDCPAKKQVQRLDNDPFTFELTYRGTHTCHMSSTAPAPPPPEHTLPPPSLPTNSHWLSMHIIQGAAGSSTAPRFPDCPLPVADMADAMFNSGSSSSSMDLIFSSMDEKWDSEVKKD</sequence>
<accession>A0A0D5YA18</accession>
<evidence type="ECO:0000256" key="3">
    <source>
        <dbReference type="ARBA" id="ARBA00023125"/>
    </source>
</evidence>
<reference evidence="8" key="1">
    <citation type="journal article" date="2015" name="BMC Genomics">
        <title>Molecular cloning and expression analysis of WRKY transcription factor genes in Salvia miltiorrhiza.</title>
        <authorList>
            <person name="Li C."/>
            <person name="Li D."/>
            <person name="Shao F."/>
            <person name="Lu S."/>
        </authorList>
    </citation>
    <scope>NUCLEOTIDE SEQUENCE</scope>
</reference>
<dbReference type="InterPro" id="IPR036576">
    <property type="entry name" value="WRKY_dom_sf"/>
</dbReference>
<protein>
    <submittedName>
        <fullName evidence="8">WRKY protein</fullName>
    </submittedName>
</protein>
<keyword evidence="2" id="KW-0805">Transcription regulation</keyword>
<feature type="domain" description="WRKY" evidence="7">
    <location>
        <begin position="190"/>
        <end position="252"/>
    </location>
</feature>
<organism evidence="8">
    <name type="scientific">Salvia miltiorrhiza</name>
    <name type="common">Chinese sage</name>
    <dbReference type="NCBI Taxonomy" id="226208"/>
    <lineage>
        <taxon>Eukaryota</taxon>
        <taxon>Viridiplantae</taxon>
        <taxon>Streptophyta</taxon>
        <taxon>Embryophyta</taxon>
        <taxon>Tracheophyta</taxon>
        <taxon>Spermatophyta</taxon>
        <taxon>Magnoliopsida</taxon>
        <taxon>eudicotyledons</taxon>
        <taxon>Gunneridae</taxon>
        <taxon>Pentapetalae</taxon>
        <taxon>asterids</taxon>
        <taxon>lamiids</taxon>
        <taxon>Lamiales</taxon>
        <taxon>Lamiaceae</taxon>
        <taxon>Nepetoideae</taxon>
        <taxon>Mentheae</taxon>
        <taxon>Salviinae</taxon>
        <taxon>Salvia</taxon>
        <taxon>Salvia incertae sedis</taxon>
    </lineage>
</organism>
<dbReference type="Gene3D" id="2.20.25.80">
    <property type="entry name" value="WRKY domain"/>
    <property type="match status" value="1"/>
</dbReference>
<evidence type="ECO:0000256" key="6">
    <source>
        <dbReference type="SAM" id="MobiDB-lite"/>
    </source>
</evidence>
<dbReference type="Pfam" id="PF03106">
    <property type="entry name" value="WRKY"/>
    <property type="match status" value="1"/>
</dbReference>
<evidence type="ECO:0000259" key="7">
    <source>
        <dbReference type="PROSITE" id="PS50811"/>
    </source>
</evidence>
<evidence type="ECO:0000313" key="8">
    <source>
        <dbReference type="EMBL" id="AKA27911.1"/>
    </source>
</evidence>
<dbReference type="AlphaFoldDB" id="A0A0D5YA18"/>
<dbReference type="InterPro" id="IPR003657">
    <property type="entry name" value="WRKY_dom"/>
</dbReference>
<dbReference type="InterPro" id="IPR044810">
    <property type="entry name" value="WRKY_plant"/>
</dbReference>
<keyword evidence="5" id="KW-0539">Nucleus</keyword>
<dbReference type="GO" id="GO:0003700">
    <property type="term" value="F:DNA-binding transcription factor activity"/>
    <property type="evidence" value="ECO:0007669"/>
    <property type="project" value="InterPro"/>
</dbReference>
<keyword evidence="4" id="KW-0804">Transcription</keyword>
<dbReference type="PANTHER" id="PTHR31282">
    <property type="entry name" value="WRKY TRANSCRIPTION FACTOR 21-RELATED"/>
    <property type="match status" value="1"/>
</dbReference>
<dbReference type="SUPFAM" id="SSF118290">
    <property type="entry name" value="WRKY DNA-binding domain"/>
    <property type="match status" value="1"/>
</dbReference>
<proteinExistence type="evidence at transcript level"/>
<dbReference type="GO" id="GO:0043565">
    <property type="term" value="F:sequence-specific DNA binding"/>
    <property type="evidence" value="ECO:0007669"/>
    <property type="project" value="InterPro"/>
</dbReference>
<evidence type="ECO:0000256" key="2">
    <source>
        <dbReference type="ARBA" id="ARBA00023015"/>
    </source>
</evidence>
<dbReference type="PROSITE" id="PS50811">
    <property type="entry name" value="WRKY"/>
    <property type="match status" value="1"/>
</dbReference>
<gene>
    <name evidence="8" type="primary">WRKY45</name>
</gene>
<name>A0A0D5YA18_SALMI</name>
<dbReference type="GO" id="GO:0005634">
    <property type="term" value="C:nucleus"/>
    <property type="evidence" value="ECO:0007669"/>
    <property type="project" value="UniProtKB-SubCell"/>
</dbReference>
<feature type="region of interest" description="Disordered" evidence="6">
    <location>
        <begin position="148"/>
        <end position="170"/>
    </location>
</feature>
<keyword evidence="3" id="KW-0238">DNA-binding</keyword>
<dbReference type="EMBL" id="KM823168">
    <property type="protein sequence ID" value="AKA27911.1"/>
    <property type="molecule type" value="mRNA"/>
</dbReference>
<evidence type="ECO:0000256" key="5">
    <source>
        <dbReference type="ARBA" id="ARBA00023242"/>
    </source>
</evidence>
<dbReference type="SMART" id="SM00774">
    <property type="entry name" value="WRKY"/>
    <property type="match status" value="1"/>
</dbReference>
<comment type="subcellular location">
    <subcellularLocation>
        <location evidence="1">Nucleus</location>
    </subcellularLocation>
</comment>
<evidence type="ECO:0000256" key="1">
    <source>
        <dbReference type="ARBA" id="ARBA00004123"/>
    </source>
</evidence>